<proteinExistence type="predicted"/>
<gene>
    <name evidence="1" type="ORF">S03H2_56059</name>
</gene>
<reference evidence="1" key="1">
    <citation type="journal article" date="2014" name="Front. Microbiol.">
        <title>High frequency of phylogenetically diverse reductive dehalogenase-homologous genes in deep subseafloor sedimentary metagenomes.</title>
        <authorList>
            <person name="Kawai M."/>
            <person name="Futagami T."/>
            <person name="Toyoda A."/>
            <person name="Takaki Y."/>
            <person name="Nishi S."/>
            <person name="Hori S."/>
            <person name="Arai W."/>
            <person name="Tsubouchi T."/>
            <person name="Morono Y."/>
            <person name="Uchiyama I."/>
            <person name="Ito T."/>
            <person name="Fujiyama A."/>
            <person name="Inagaki F."/>
            <person name="Takami H."/>
        </authorList>
    </citation>
    <scope>NUCLEOTIDE SEQUENCE</scope>
    <source>
        <strain evidence="1">Expedition CK06-06</strain>
    </source>
</reference>
<feature type="non-terminal residue" evidence="1">
    <location>
        <position position="254"/>
    </location>
</feature>
<accession>X1ITT1</accession>
<protein>
    <submittedName>
        <fullName evidence="1">Uncharacterized protein</fullName>
    </submittedName>
</protein>
<dbReference type="AlphaFoldDB" id="X1ITT1"/>
<dbReference type="EMBL" id="BARU01035846">
    <property type="protein sequence ID" value="GAH85122.1"/>
    <property type="molecule type" value="Genomic_DNA"/>
</dbReference>
<comment type="caution">
    <text evidence="1">The sequence shown here is derived from an EMBL/GenBank/DDBJ whole genome shotgun (WGS) entry which is preliminary data.</text>
</comment>
<evidence type="ECO:0000313" key="1">
    <source>
        <dbReference type="EMBL" id="GAH85122.1"/>
    </source>
</evidence>
<organism evidence="1">
    <name type="scientific">marine sediment metagenome</name>
    <dbReference type="NCBI Taxonomy" id="412755"/>
    <lineage>
        <taxon>unclassified sequences</taxon>
        <taxon>metagenomes</taxon>
        <taxon>ecological metagenomes</taxon>
    </lineage>
</organism>
<sequence>VAFLYDSGPPEIKTLTSTGTIEGGGKYVQDRVVEVRLIKGITPVPGLTYDKAIFTDDDMQFNGGISISGNIHSNGNLYISSTGVFNLDGEATASGGTNDYPGGDGDVPPEEFPHIDWPYFQDLAEREVNGGFYYDADPDIPGDTTVIFNDPKYLTGIHYVDGNVIIKTDLIFENATIVANGTIEIRGNGSIDLINDLTVHPLALVAAGDITNGGSIHGEGIIQTEGHFENNGVVDINERAIYAITGVFYGGGGV</sequence>
<feature type="non-terminal residue" evidence="1">
    <location>
        <position position="1"/>
    </location>
</feature>
<name>X1ITT1_9ZZZZ</name>